<feature type="domain" description="DUF2202" evidence="2">
    <location>
        <begin position="46"/>
        <end position="174"/>
    </location>
</feature>
<dbReference type="EMBL" id="CP019646">
    <property type="protein sequence ID" value="AQQ70603.1"/>
    <property type="molecule type" value="Genomic_DNA"/>
</dbReference>
<feature type="chain" id="PRO_5010264671" description="DUF2202 domain-containing protein" evidence="1">
    <location>
        <begin position="28"/>
        <end position="176"/>
    </location>
</feature>
<evidence type="ECO:0000259" key="2">
    <source>
        <dbReference type="Pfam" id="PF09968"/>
    </source>
</evidence>
<dbReference type="InterPro" id="IPR019243">
    <property type="entry name" value="DUF2202"/>
</dbReference>
<evidence type="ECO:0000313" key="4">
    <source>
        <dbReference type="Proteomes" id="UP000188181"/>
    </source>
</evidence>
<dbReference type="Proteomes" id="UP000188181">
    <property type="component" value="Chromosome"/>
</dbReference>
<keyword evidence="1" id="KW-0732">Signal</keyword>
<sequence length="176" mass="19243" precursor="true">MSFKPLKITVYVLLCLCMSLISTDVYGSGALSEAESKAVTTAINTSKLGFDVYLEFFKVWDKQVFASTSVAQKRNMSAVASLMDSYDMDIPLDPNAPGSFSLPGYSAMYHGYISSGSASLEDAYRAAVDVETLCIDEISGLLRDPHVSTPAVRRLLNKLLSTSQENLDRFTKLLSQ</sequence>
<evidence type="ECO:0000313" key="3">
    <source>
        <dbReference type="EMBL" id="AQQ70603.1"/>
    </source>
</evidence>
<name>A0A1Q2MD24_9BACT</name>
<dbReference type="Gene3D" id="1.20.1260.10">
    <property type="match status" value="1"/>
</dbReference>
<evidence type="ECO:0000256" key="1">
    <source>
        <dbReference type="SAM" id="SignalP"/>
    </source>
</evidence>
<keyword evidence="4" id="KW-1185">Reference proteome</keyword>
<reference evidence="4" key="1">
    <citation type="submission" date="2017-02" db="EMBL/GenBank/DDBJ databases">
        <title>Comparative genomics and description of representatives of a novel lineage of planctomycetes thriving in anoxic sediments.</title>
        <authorList>
            <person name="Spring S."/>
            <person name="Bunk B."/>
            <person name="Sproer C."/>
        </authorList>
    </citation>
    <scope>NUCLEOTIDE SEQUENCE [LARGE SCALE GENOMIC DNA]</scope>
    <source>
        <strain evidence="4">SM-Chi-D1</strain>
    </source>
</reference>
<dbReference type="OrthoDB" id="9801086at2"/>
<feature type="signal peptide" evidence="1">
    <location>
        <begin position="1"/>
        <end position="27"/>
    </location>
</feature>
<dbReference type="AlphaFoldDB" id="A0A1Q2MD24"/>
<dbReference type="Pfam" id="PF09968">
    <property type="entry name" value="DUF2202"/>
    <property type="match status" value="1"/>
</dbReference>
<gene>
    <name evidence="3" type="ORF">SMSP2_00957</name>
</gene>
<proteinExistence type="predicted"/>
<organism evidence="3 4">
    <name type="scientific">Limihaloglobus sulfuriphilus</name>
    <dbReference type="NCBI Taxonomy" id="1851148"/>
    <lineage>
        <taxon>Bacteria</taxon>
        <taxon>Pseudomonadati</taxon>
        <taxon>Planctomycetota</taxon>
        <taxon>Phycisphaerae</taxon>
        <taxon>Sedimentisphaerales</taxon>
        <taxon>Sedimentisphaeraceae</taxon>
        <taxon>Limihaloglobus</taxon>
    </lineage>
</organism>
<protein>
    <recommendedName>
        <fullName evidence="2">DUF2202 domain-containing protein</fullName>
    </recommendedName>
</protein>
<dbReference type="InterPro" id="IPR012347">
    <property type="entry name" value="Ferritin-like"/>
</dbReference>
<dbReference type="KEGG" id="pbas:SMSP2_00957"/>
<accession>A0A1Q2MD24</accession>